<dbReference type="PROSITE" id="PS50234">
    <property type="entry name" value="VWFA"/>
    <property type="match status" value="1"/>
</dbReference>
<comment type="caution">
    <text evidence="4">The sequence shown here is derived from an EMBL/GenBank/DDBJ whole genome shotgun (WGS) entry which is preliminary data.</text>
</comment>
<dbReference type="CDD" id="cd00198">
    <property type="entry name" value="vWFA"/>
    <property type="match status" value="1"/>
</dbReference>
<feature type="region of interest" description="Disordered" evidence="1">
    <location>
        <begin position="183"/>
        <end position="240"/>
    </location>
</feature>
<evidence type="ECO:0000256" key="1">
    <source>
        <dbReference type="SAM" id="MobiDB-lite"/>
    </source>
</evidence>
<dbReference type="Pfam" id="PF21426">
    <property type="entry name" value="GBS104-like_Ig"/>
    <property type="match status" value="1"/>
</dbReference>
<dbReference type="Gene3D" id="2.60.40.10">
    <property type="entry name" value="Immunoglobulins"/>
    <property type="match status" value="1"/>
</dbReference>
<keyword evidence="5" id="KW-1185">Reference proteome</keyword>
<dbReference type="Gene3D" id="3.40.50.410">
    <property type="entry name" value="von Willebrand factor, type A domain"/>
    <property type="match status" value="1"/>
</dbReference>
<dbReference type="Proteomes" id="UP000216797">
    <property type="component" value="Unassembled WGS sequence"/>
</dbReference>
<dbReference type="NCBIfam" id="TIGR01167">
    <property type="entry name" value="LPXTG_anchor"/>
    <property type="match status" value="1"/>
</dbReference>
<evidence type="ECO:0000259" key="3">
    <source>
        <dbReference type="PROSITE" id="PS50234"/>
    </source>
</evidence>
<dbReference type="Pfam" id="PF00092">
    <property type="entry name" value="VWA"/>
    <property type="match status" value="1"/>
</dbReference>
<dbReference type="Gene3D" id="2.60.40.2110">
    <property type="match status" value="1"/>
</dbReference>
<feature type="compositionally biased region" description="Basic and acidic residues" evidence="1">
    <location>
        <begin position="224"/>
        <end position="237"/>
    </location>
</feature>
<dbReference type="SMART" id="SM00327">
    <property type="entry name" value="VWA"/>
    <property type="match status" value="1"/>
</dbReference>
<keyword evidence="2" id="KW-1133">Transmembrane helix</keyword>
<gene>
    <name evidence="4" type="ORF">AKL21_10845</name>
</gene>
<dbReference type="InterPro" id="IPR013783">
    <property type="entry name" value="Ig-like_fold"/>
</dbReference>
<dbReference type="EMBL" id="LHUG01000010">
    <property type="protein sequence ID" value="PAB00136.1"/>
    <property type="molecule type" value="Genomic_DNA"/>
</dbReference>
<dbReference type="InterPro" id="IPR049319">
    <property type="entry name" value="GBS104-like_Ig"/>
</dbReference>
<keyword evidence="2" id="KW-0812">Transmembrane</keyword>
<dbReference type="AlphaFoldDB" id="A0A267HP95"/>
<feature type="compositionally biased region" description="Low complexity" evidence="1">
    <location>
        <begin position="185"/>
        <end position="208"/>
    </location>
</feature>
<dbReference type="InterPro" id="IPR036465">
    <property type="entry name" value="vWFA_dom_sf"/>
</dbReference>
<proteinExistence type="predicted"/>
<keyword evidence="2" id="KW-0472">Membrane</keyword>
<dbReference type="InterPro" id="IPR002035">
    <property type="entry name" value="VWF_A"/>
</dbReference>
<feature type="domain" description="VWFA" evidence="3">
    <location>
        <begin position="361"/>
        <end position="559"/>
    </location>
</feature>
<accession>A0A267HP95</accession>
<reference evidence="4 5" key="1">
    <citation type="submission" date="2015-08" db="EMBL/GenBank/DDBJ databases">
        <title>Enterococcus genome sequence.</title>
        <authorList>
            <person name="Acedo J.Z."/>
            <person name="Vederas J.C."/>
        </authorList>
    </citation>
    <scope>NUCLEOTIDE SEQUENCE [LARGE SCALE GENOMIC DNA]</scope>
    <source>
        <strain evidence="4 5">49</strain>
    </source>
</reference>
<organism evidence="4 5">
    <name type="scientific">Enterococcus canintestini</name>
    <dbReference type="NCBI Taxonomy" id="317010"/>
    <lineage>
        <taxon>Bacteria</taxon>
        <taxon>Bacillati</taxon>
        <taxon>Bacillota</taxon>
        <taxon>Bacilli</taxon>
        <taxon>Lactobacillales</taxon>
        <taxon>Enterococcaceae</taxon>
        <taxon>Enterococcus</taxon>
    </lineage>
</organism>
<evidence type="ECO:0000256" key="2">
    <source>
        <dbReference type="SAM" id="Phobius"/>
    </source>
</evidence>
<dbReference type="Pfam" id="PF17802">
    <property type="entry name" value="SpaA"/>
    <property type="match status" value="1"/>
</dbReference>
<evidence type="ECO:0000313" key="5">
    <source>
        <dbReference type="Proteomes" id="UP000216797"/>
    </source>
</evidence>
<feature type="transmembrane region" description="Helical" evidence="2">
    <location>
        <begin position="979"/>
        <end position="998"/>
    </location>
</feature>
<name>A0A267HP95_9ENTE</name>
<evidence type="ECO:0000313" key="4">
    <source>
        <dbReference type="EMBL" id="PAB00136.1"/>
    </source>
</evidence>
<protein>
    <submittedName>
        <fullName evidence="4">Cell wall protein</fullName>
    </submittedName>
</protein>
<dbReference type="SUPFAM" id="SSF53300">
    <property type="entry name" value="vWA-like"/>
    <property type="match status" value="1"/>
</dbReference>
<sequence>MMRKRGLFFLVWIVVLLFSAQSFINGMTAIALTEDKEKNEQQLFDNEYGKASIQYQIKENHVDWQINIHKNDNKGPTRLTYSLQDVKDKAVILPTTVKDDQSSENLFEVKTDKSIADYGQVVEKEVSTAIKNDQIKFTTPVVSEVNLKISLNTKTGDKAEEVGFSKEYPITLVKANVTESTTIQSSLGSSTVGSTATSSSEATKESTSGDVTNLGDADEATVDSAKKEAEKKYEETGRPQVITRSAADSVALAGKTYTDIIPEYTSNEKGTYPTNFWQPDEKSNVINHQGNVGGESSWDGITSWDGNQNNKKNSYIEYGGTGADADFAIRKYAKESTQSEGLYDVFLNIRGNVQKEITPIDIMLVVDWSGSMNDNNRIGEVKKGIDQFVNTLAASGISDKINIGYVGYSSPGYLNDTINLMPFKDAQQRIKTFTPNKASGGTFTEKALRDAQNQLSNGAKDHKKVIVLLTDGVPTFSYKPSSVKSIANAPKTLTEGESYYADDSENTIIGQGNSSSLNGYYTYSPENGNRGNYVKNYPTAKYSENSTYVRVPNAFVATIGQAVKIKEAGTEIHSLGIQLNSDKNADLTSEQVQNRMKQIATKSDSGVLYYETANKASGIANYFSNKAVQIIGTVSGGKVIDPIGKQFNYVTNSLEVTSVAGSALIPNYTEPEKNGEIDINNLNLGKGQEIQIHYQVRINTEDENFVPDKWYQINGRTTFTPNQELPDSIVDFGVPSAKAPGTTIDLTKEWDEFDSNILGRSDLLFQVSRNEVPIGVLRITSQNEKLDDKNIWSRIGVQKISAADSPYSETIWLPKFDNQGNDFKYAISKELTELTNYESAKINDNTWKNTKIFTPLSLKITKKDSITGSLLKGAEFAISGGDLSESTLLESIGDGTYVLPKNITLNKGKVYEVRETKSPDGYRMLNDPIRIEIDATGKVSISNKELSNANLTVADNVITFDVPNKAKVPLPSTGGSGTWMYYLAGSLALVVVGGYFFYRSRNSKGVA</sequence>
<dbReference type="InterPro" id="IPR041033">
    <property type="entry name" value="SpaA_PFL_dom_1"/>
</dbReference>